<dbReference type="GO" id="GO:0005576">
    <property type="term" value="C:extracellular region"/>
    <property type="evidence" value="ECO:0007669"/>
    <property type="project" value="UniProtKB-SubCell"/>
</dbReference>
<feature type="transmembrane region" description="Helical" evidence="11">
    <location>
        <begin position="97"/>
        <end position="115"/>
    </location>
</feature>
<keyword evidence="12" id="KW-0732">Signal</keyword>
<evidence type="ECO:0000256" key="5">
    <source>
        <dbReference type="ARBA" id="ARBA00022723"/>
    </source>
</evidence>
<keyword evidence="7" id="KW-0106">Calcium</keyword>
<dbReference type="InterPro" id="IPR033113">
    <property type="entry name" value="PLA2_histidine"/>
</dbReference>
<evidence type="ECO:0000256" key="10">
    <source>
        <dbReference type="ARBA" id="ARBA00023157"/>
    </source>
</evidence>
<keyword evidence="11" id="KW-1133">Transmembrane helix</keyword>
<dbReference type="GO" id="GO:0050482">
    <property type="term" value="P:arachidonate secretion"/>
    <property type="evidence" value="ECO:0007669"/>
    <property type="project" value="InterPro"/>
</dbReference>
<dbReference type="GO" id="GO:0004623">
    <property type="term" value="F:phospholipase A2 activity"/>
    <property type="evidence" value="ECO:0007669"/>
    <property type="project" value="UniProtKB-EC"/>
</dbReference>
<sequence>MGLKLVFILTLISCLLLVRVHVQALNIGIQSNSDHTSNKQQECSRTCESDHCSAPPFLRYGKYCGFMYSGCPGEKPCDGLDACCMVHDACIQAKHSYVSFILLLSTPIFEIFLFTRKPVYVKF</sequence>
<dbReference type="InterPro" id="IPR036444">
    <property type="entry name" value="PLipase_A2_dom_sf"/>
</dbReference>
<keyword evidence="8" id="KW-0442">Lipid degradation</keyword>
<evidence type="ECO:0000256" key="1">
    <source>
        <dbReference type="ARBA" id="ARBA00001913"/>
    </source>
</evidence>
<gene>
    <name evidence="13" type="ORF">A4U43_C07F36830</name>
</gene>
<evidence type="ECO:0000256" key="11">
    <source>
        <dbReference type="SAM" id="Phobius"/>
    </source>
</evidence>
<evidence type="ECO:0000256" key="7">
    <source>
        <dbReference type="ARBA" id="ARBA00022837"/>
    </source>
</evidence>
<dbReference type="Gene3D" id="1.20.90.10">
    <property type="entry name" value="Phospholipase A2 domain"/>
    <property type="match status" value="1"/>
</dbReference>
<comment type="cofactor">
    <cofactor evidence="1">
        <name>Ca(2+)</name>
        <dbReference type="ChEBI" id="CHEBI:29108"/>
    </cofactor>
</comment>
<dbReference type="SUPFAM" id="SSF48619">
    <property type="entry name" value="Phospholipase A2, PLA2"/>
    <property type="match status" value="1"/>
</dbReference>
<evidence type="ECO:0000256" key="8">
    <source>
        <dbReference type="ARBA" id="ARBA00022963"/>
    </source>
</evidence>
<dbReference type="EMBL" id="CM007387">
    <property type="protein sequence ID" value="ONK65412.1"/>
    <property type="molecule type" value="Genomic_DNA"/>
</dbReference>
<dbReference type="AlphaFoldDB" id="A0A5P1EHN9"/>
<keyword evidence="11" id="KW-0812">Transmembrane</keyword>
<accession>A0A5P1EHN9</accession>
<evidence type="ECO:0000256" key="9">
    <source>
        <dbReference type="ARBA" id="ARBA00023098"/>
    </source>
</evidence>
<dbReference type="PROSITE" id="PS00118">
    <property type="entry name" value="PA2_HIS"/>
    <property type="match status" value="1"/>
</dbReference>
<evidence type="ECO:0000256" key="6">
    <source>
        <dbReference type="ARBA" id="ARBA00022801"/>
    </source>
</evidence>
<organism evidence="13 14">
    <name type="scientific">Asparagus officinalis</name>
    <name type="common">Garden asparagus</name>
    <dbReference type="NCBI Taxonomy" id="4686"/>
    <lineage>
        <taxon>Eukaryota</taxon>
        <taxon>Viridiplantae</taxon>
        <taxon>Streptophyta</taxon>
        <taxon>Embryophyta</taxon>
        <taxon>Tracheophyta</taxon>
        <taxon>Spermatophyta</taxon>
        <taxon>Magnoliopsida</taxon>
        <taxon>Liliopsida</taxon>
        <taxon>Asparagales</taxon>
        <taxon>Asparagaceae</taxon>
        <taxon>Asparagoideae</taxon>
        <taxon>Asparagus</taxon>
    </lineage>
</organism>
<evidence type="ECO:0000256" key="4">
    <source>
        <dbReference type="ARBA" id="ARBA00022525"/>
    </source>
</evidence>
<keyword evidence="14" id="KW-1185">Reference proteome</keyword>
<dbReference type="InterPro" id="IPR001211">
    <property type="entry name" value="PLA2"/>
</dbReference>
<proteinExistence type="predicted"/>
<dbReference type="GO" id="GO:0006644">
    <property type="term" value="P:phospholipid metabolic process"/>
    <property type="evidence" value="ECO:0007669"/>
    <property type="project" value="InterPro"/>
</dbReference>
<feature type="signal peptide" evidence="12">
    <location>
        <begin position="1"/>
        <end position="24"/>
    </location>
</feature>
<dbReference type="EC" id="3.1.1.4" evidence="3"/>
<evidence type="ECO:0000313" key="13">
    <source>
        <dbReference type="EMBL" id="ONK65412.1"/>
    </source>
</evidence>
<keyword evidence="5" id="KW-0479">Metal-binding</keyword>
<keyword evidence="6" id="KW-0378">Hydrolase</keyword>
<keyword evidence="9" id="KW-0443">Lipid metabolism</keyword>
<evidence type="ECO:0000256" key="2">
    <source>
        <dbReference type="ARBA" id="ARBA00004613"/>
    </source>
</evidence>
<comment type="subcellular location">
    <subcellularLocation>
        <location evidence="2">Secreted</location>
    </subcellularLocation>
</comment>
<keyword evidence="10" id="KW-1015">Disulfide bond</keyword>
<evidence type="ECO:0000256" key="3">
    <source>
        <dbReference type="ARBA" id="ARBA00013278"/>
    </source>
</evidence>
<dbReference type="GO" id="GO:0005509">
    <property type="term" value="F:calcium ion binding"/>
    <property type="evidence" value="ECO:0007669"/>
    <property type="project" value="InterPro"/>
</dbReference>
<name>A0A5P1EHN9_ASPOF</name>
<dbReference type="OrthoDB" id="1932081at2759"/>
<keyword evidence="11" id="KW-0472">Membrane</keyword>
<dbReference type="OMA" id="KNSEFRH"/>
<dbReference type="Proteomes" id="UP000243459">
    <property type="component" value="Chromosome 7"/>
</dbReference>
<dbReference type="PANTHER" id="PTHR11716:SF47">
    <property type="entry name" value="PHOSPHOLIPASE A2-ALPHA"/>
    <property type="match status" value="1"/>
</dbReference>
<dbReference type="GO" id="GO:0016042">
    <property type="term" value="P:lipid catabolic process"/>
    <property type="evidence" value="ECO:0007669"/>
    <property type="project" value="UniProtKB-KW"/>
</dbReference>
<evidence type="ECO:0000313" key="14">
    <source>
        <dbReference type="Proteomes" id="UP000243459"/>
    </source>
</evidence>
<dbReference type="GO" id="GO:0008289">
    <property type="term" value="F:lipid binding"/>
    <property type="evidence" value="ECO:0007669"/>
    <property type="project" value="TreeGrafter"/>
</dbReference>
<dbReference type="Gramene" id="ONK65412">
    <property type="protein sequence ID" value="ONK65412"/>
    <property type="gene ID" value="A4U43_C07F36830"/>
</dbReference>
<reference evidence="14" key="1">
    <citation type="journal article" date="2017" name="Nat. Commun.">
        <title>The asparagus genome sheds light on the origin and evolution of a young Y chromosome.</title>
        <authorList>
            <person name="Harkess A."/>
            <person name="Zhou J."/>
            <person name="Xu C."/>
            <person name="Bowers J.E."/>
            <person name="Van der Hulst R."/>
            <person name="Ayyampalayam S."/>
            <person name="Mercati F."/>
            <person name="Riccardi P."/>
            <person name="McKain M.R."/>
            <person name="Kakrana A."/>
            <person name="Tang H."/>
            <person name="Ray J."/>
            <person name="Groenendijk J."/>
            <person name="Arikit S."/>
            <person name="Mathioni S.M."/>
            <person name="Nakano M."/>
            <person name="Shan H."/>
            <person name="Telgmann-Rauber A."/>
            <person name="Kanno A."/>
            <person name="Yue Z."/>
            <person name="Chen H."/>
            <person name="Li W."/>
            <person name="Chen Y."/>
            <person name="Xu X."/>
            <person name="Zhang Y."/>
            <person name="Luo S."/>
            <person name="Chen H."/>
            <person name="Gao J."/>
            <person name="Mao Z."/>
            <person name="Pires J.C."/>
            <person name="Luo M."/>
            <person name="Kudrna D."/>
            <person name="Wing R.A."/>
            <person name="Meyers B.C."/>
            <person name="Yi K."/>
            <person name="Kong H."/>
            <person name="Lavrijsen P."/>
            <person name="Sunseri F."/>
            <person name="Falavigna A."/>
            <person name="Ye Y."/>
            <person name="Leebens-Mack J.H."/>
            <person name="Chen G."/>
        </authorList>
    </citation>
    <scope>NUCLEOTIDE SEQUENCE [LARGE SCALE GENOMIC DNA]</scope>
    <source>
        <strain evidence="14">cv. DH0086</strain>
    </source>
</reference>
<dbReference type="PANTHER" id="PTHR11716">
    <property type="entry name" value="PHOSPHOLIPASE A2 FAMILY MEMBER"/>
    <property type="match status" value="1"/>
</dbReference>
<evidence type="ECO:0000256" key="12">
    <source>
        <dbReference type="SAM" id="SignalP"/>
    </source>
</evidence>
<protein>
    <recommendedName>
        <fullName evidence="3">phospholipase A2</fullName>
        <ecNumber evidence="3">3.1.1.4</ecNumber>
    </recommendedName>
</protein>
<feature type="chain" id="PRO_5024384411" description="phospholipase A2" evidence="12">
    <location>
        <begin position="25"/>
        <end position="123"/>
    </location>
</feature>
<keyword evidence="4" id="KW-0964">Secreted</keyword>